<reference evidence="1 2" key="1">
    <citation type="submission" date="2017-07" db="EMBL/GenBank/DDBJ databases">
        <authorList>
            <person name="Talla V."/>
            <person name="Backstrom N."/>
        </authorList>
    </citation>
    <scope>NUCLEOTIDE SEQUENCE [LARGE SCALE GENOMIC DNA]</scope>
</reference>
<evidence type="ECO:0000313" key="1">
    <source>
        <dbReference type="EMBL" id="VVC90096.1"/>
    </source>
</evidence>
<dbReference type="EMBL" id="FZQP02000704">
    <property type="protein sequence ID" value="VVC90096.1"/>
    <property type="molecule type" value="Genomic_DNA"/>
</dbReference>
<dbReference type="AlphaFoldDB" id="A0A5E4PVR7"/>
<dbReference type="Proteomes" id="UP000324832">
    <property type="component" value="Unassembled WGS sequence"/>
</dbReference>
<organism evidence="1 2">
    <name type="scientific">Leptidea sinapis</name>
    <dbReference type="NCBI Taxonomy" id="189913"/>
    <lineage>
        <taxon>Eukaryota</taxon>
        <taxon>Metazoa</taxon>
        <taxon>Ecdysozoa</taxon>
        <taxon>Arthropoda</taxon>
        <taxon>Hexapoda</taxon>
        <taxon>Insecta</taxon>
        <taxon>Pterygota</taxon>
        <taxon>Neoptera</taxon>
        <taxon>Endopterygota</taxon>
        <taxon>Lepidoptera</taxon>
        <taxon>Glossata</taxon>
        <taxon>Ditrysia</taxon>
        <taxon>Papilionoidea</taxon>
        <taxon>Pieridae</taxon>
        <taxon>Dismorphiinae</taxon>
        <taxon>Leptidea</taxon>
    </lineage>
</organism>
<name>A0A5E4PVR7_9NEOP</name>
<accession>A0A5E4PVR7</accession>
<proteinExistence type="predicted"/>
<keyword evidence="2" id="KW-1185">Reference proteome</keyword>
<protein>
    <submittedName>
        <fullName evidence="1">Uncharacterized protein</fullName>
    </submittedName>
</protein>
<sequence>MEEKGNGLLIHEILTVQQYRQPKLNTLCGSTTVITLKAHIFIAVIFIHTIKLISLGHSLRCGGLDHFLVFSDEFRQVVGNGNIELRDGAATEICASGRELLEFVQRIDSPLGVRNYPTFPYAGIIKLTANRLALAILFSMRLSIAWRRSRKSSRSCASSNRTGAPASKGMDHRDTVYITGGCGELIRGEIFQIKALCTRINSSGFTMSALFRTIRGRIYLKAIWAAAQGPGDTEGF</sequence>
<evidence type="ECO:0000313" key="2">
    <source>
        <dbReference type="Proteomes" id="UP000324832"/>
    </source>
</evidence>
<gene>
    <name evidence="1" type="ORF">LSINAPIS_LOCUS3084</name>
</gene>